<keyword evidence="3" id="KW-1185">Reference proteome</keyword>
<feature type="compositionally biased region" description="Basic and acidic residues" evidence="1">
    <location>
        <begin position="13"/>
        <end position="26"/>
    </location>
</feature>
<feature type="region of interest" description="Disordered" evidence="1">
    <location>
        <begin position="1"/>
        <end position="44"/>
    </location>
</feature>
<dbReference type="Proteomes" id="UP000314294">
    <property type="component" value="Unassembled WGS sequence"/>
</dbReference>
<sequence>MPWSPPPLGRWAVDGRSKLSKDKEPKQSQSSTGPACQTETQRVPGSPLQLAITFDKFSTKKSKRILSLSQAY</sequence>
<gene>
    <name evidence="2" type="ORF">EYF80_019937</name>
</gene>
<organism evidence="2 3">
    <name type="scientific">Liparis tanakae</name>
    <name type="common">Tanaka's snailfish</name>
    <dbReference type="NCBI Taxonomy" id="230148"/>
    <lineage>
        <taxon>Eukaryota</taxon>
        <taxon>Metazoa</taxon>
        <taxon>Chordata</taxon>
        <taxon>Craniata</taxon>
        <taxon>Vertebrata</taxon>
        <taxon>Euteleostomi</taxon>
        <taxon>Actinopterygii</taxon>
        <taxon>Neopterygii</taxon>
        <taxon>Teleostei</taxon>
        <taxon>Neoteleostei</taxon>
        <taxon>Acanthomorphata</taxon>
        <taxon>Eupercaria</taxon>
        <taxon>Perciformes</taxon>
        <taxon>Cottioidei</taxon>
        <taxon>Cottales</taxon>
        <taxon>Liparidae</taxon>
        <taxon>Liparis</taxon>
    </lineage>
</organism>
<evidence type="ECO:0000313" key="3">
    <source>
        <dbReference type="Proteomes" id="UP000314294"/>
    </source>
</evidence>
<protein>
    <submittedName>
        <fullName evidence="2">Uncharacterized protein</fullName>
    </submittedName>
</protein>
<reference evidence="2 3" key="1">
    <citation type="submission" date="2019-03" db="EMBL/GenBank/DDBJ databases">
        <title>First draft genome of Liparis tanakae, snailfish: a comprehensive survey of snailfish specific genes.</title>
        <authorList>
            <person name="Kim W."/>
            <person name="Song I."/>
            <person name="Jeong J.-H."/>
            <person name="Kim D."/>
            <person name="Kim S."/>
            <person name="Ryu S."/>
            <person name="Song J.Y."/>
            <person name="Lee S.K."/>
        </authorList>
    </citation>
    <scope>NUCLEOTIDE SEQUENCE [LARGE SCALE GENOMIC DNA]</scope>
    <source>
        <tissue evidence="2">Muscle</tissue>
    </source>
</reference>
<comment type="caution">
    <text evidence="2">The sequence shown here is derived from an EMBL/GenBank/DDBJ whole genome shotgun (WGS) entry which is preliminary data.</text>
</comment>
<proteinExistence type="predicted"/>
<evidence type="ECO:0000256" key="1">
    <source>
        <dbReference type="SAM" id="MobiDB-lite"/>
    </source>
</evidence>
<dbReference type="EMBL" id="SRLO01000170">
    <property type="protein sequence ID" value="TNN69869.1"/>
    <property type="molecule type" value="Genomic_DNA"/>
</dbReference>
<evidence type="ECO:0000313" key="2">
    <source>
        <dbReference type="EMBL" id="TNN69869.1"/>
    </source>
</evidence>
<accession>A0A4Z2HVK3</accession>
<feature type="compositionally biased region" description="Polar residues" evidence="1">
    <location>
        <begin position="27"/>
        <end position="43"/>
    </location>
</feature>
<dbReference type="AlphaFoldDB" id="A0A4Z2HVK3"/>
<name>A0A4Z2HVK3_9TELE</name>